<organism evidence="2 3">
    <name type="scientific">Favolaschia claudopus</name>
    <dbReference type="NCBI Taxonomy" id="2862362"/>
    <lineage>
        <taxon>Eukaryota</taxon>
        <taxon>Fungi</taxon>
        <taxon>Dikarya</taxon>
        <taxon>Basidiomycota</taxon>
        <taxon>Agaricomycotina</taxon>
        <taxon>Agaricomycetes</taxon>
        <taxon>Agaricomycetidae</taxon>
        <taxon>Agaricales</taxon>
        <taxon>Marasmiineae</taxon>
        <taxon>Mycenaceae</taxon>
        <taxon>Favolaschia</taxon>
    </lineage>
</organism>
<evidence type="ECO:0000313" key="2">
    <source>
        <dbReference type="EMBL" id="KAK7023127.1"/>
    </source>
</evidence>
<accession>A0AAW0BA16</accession>
<evidence type="ECO:0000313" key="3">
    <source>
        <dbReference type="Proteomes" id="UP001362999"/>
    </source>
</evidence>
<feature type="signal peptide" evidence="1">
    <location>
        <begin position="1"/>
        <end position="24"/>
    </location>
</feature>
<comment type="caution">
    <text evidence="2">The sequence shown here is derived from an EMBL/GenBank/DDBJ whole genome shotgun (WGS) entry which is preliminary data.</text>
</comment>
<evidence type="ECO:0000256" key="1">
    <source>
        <dbReference type="SAM" id="SignalP"/>
    </source>
</evidence>
<feature type="chain" id="PRO_5043754428" description="Secreted protein" evidence="1">
    <location>
        <begin position="25"/>
        <end position="100"/>
    </location>
</feature>
<proteinExistence type="predicted"/>
<gene>
    <name evidence="2" type="ORF">R3P38DRAFT_3356935</name>
</gene>
<reference evidence="2 3" key="1">
    <citation type="journal article" date="2024" name="J Genomics">
        <title>Draft genome sequencing and assembly of Favolaschia claudopus CIRM-BRFM 2984 isolated from oak limbs.</title>
        <authorList>
            <person name="Navarro D."/>
            <person name="Drula E."/>
            <person name="Chaduli D."/>
            <person name="Cazenave R."/>
            <person name="Ahrendt S."/>
            <person name="Wang J."/>
            <person name="Lipzen A."/>
            <person name="Daum C."/>
            <person name="Barry K."/>
            <person name="Grigoriev I.V."/>
            <person name="Favel A."/>
            <person name="Rosso M.N."/>
            <person name="Martin F."/>
        </authorList>
    </citation>
    <scope>NUCLEOTIDE SEQUENCE [LARGE SCALE GENOMIC DNA]</scope>
    <source>
        <strain evidence="2 3">CIRM-BRFM 2984</strain>
    </source>
</reference>
<keyword evidence="3" id="KW-1185">Reference proteome</keyword>
<dbReference type="AlphaFoldDB" id="A0AAW0BA16"/>
<sequence>MFSPDRLLSAVLATLTLLAAPATAITYLGGVNMDVACAEQHGGTFHAILIGNIANHWRCENSAGARESIDVTAYCSQTFGRGAFSSPQGGGAFDWGCFFP</sequence>
<evidence type="ECO:0008006" key="4">
    <source>
        <dbReference type="Google" id="ProtNLM"/>
    </source>
</evidence>
<dbReference type="EMBL" id="JAWWNJ010000036">
    <property type="protein sequence ID" value="KAK7023127.1"/>
    <property type="molecule type" value="Genomic_DNA"/>
</dbReference>
<dbReference type="Proteomes" id="UP001362999">
    <property type="component" value="Unassembled WGS sequence"/>
</dbReference>
<protein>
    <recommendedName>
        <fullName evidence="4">Secreted protein</fullName>
    </recommendedName>
</protein>
<name>A0AAW0BA16_9AGAR</name>
<keyword evidence="1" id="KW-0732">Signal</keyword>